<dbReference type="NCBIfam" id="TIGR03519">
    <property type="entry name" value="T9SS_PorP_fam"/>
    <property type="match status" value="1"/>
</dbReference>
<keyword evidence="3" id="KW-1185">Reference proteome</keyword>
<evidence type="ECO:0000313" key="3">
    <source>
        <dbReference type="Proteomes" id="UP000266441"/>
    </source>
</evidence>
<dbReference type="EMBL" id="QWET01000009">
    <property type="protein sequence ID" value="RIH64708.1"/>
    <property type="molecule type" value="Genomic_DNA"/>
</dbReference>
<keyword evidence="1" id="KW-0732">Signal</keyword>
<name>A0A399D0I7_9BACT</name>
<dbReference type="InterPro" id="IPR019861">
    <property type="entry name" value="PorP/SprF_Bacteroidetes"/>
</dbReference>
<proteinExistence type="predicted"/>
<feature type="chain" id="PRO_5017366365" evidence="1">
    <location>
        <begin position="25"/>
        <end position="314"/>
    </location>
</feature>
<evidence type="ECO:0000256" key="1">
    <source>
        <dbReference type="SAM" id="SignalP"/>
    </source>
</evidence>
<dbReference type="Pfam" id="PF11751">
    <property type="entry name" value="PorP_SprF"/>
    <property type="match status" value="1"/>
</dbReference>
<evidence type="ECO:0000313" key="2">
    <source>
        <dbReference type="EMBL" id="RIH64708.1"/>
    </source>
</evidence>
<protein>
    <submittedName>
        <fullName evidence="2">Type IX secretion system membrane protein PorP/SprF</fullName>
    </submittedName>
</protein>
<organism evidence="2 3">
    <name type="scientific">Mariniphaga sediminis</name>
    <dbReference type="NCBI Taxonomy" id="1628158"/>
    <lineage>
        <taxon>Bacteria</taxon>
        <taxon>Pseudomonadati</taxon>
        <taxon>Bacteroidota</taxon>
        <taxon>Bacteroidia</taxon>
        <taxon>Marinilabiliales</taxon>
        <taxon>Prolixibacteraceae</taxon>
        <taxon>Mariniphaga</taxon>
    </lineage>
</organism>
<sequence length="314" mass="36466">MKNWIKCLASAILLFPLFPGESHGQAEPVLTQYMFNMQPINPAYAGMWEKIGFSTLVRKQWAGINRSPLTQVFSFHSPTNNEKVGVGLNVTNDHYGLENKLGVFGDYAYEVAITPQARLRLGLKFGFLNYKNPLTLYQLYPDGKYDEAYAEDVDLKFLPNFGIGGFLYEEHYYIGLSIPKMLRNDLKANINNYNIEAQIQTVYLTAGYVFRFIQFNYLIFKPTMMITYNRGLPIQYDIGVNFMLREKLWLGLMNRSGNAISFVSQWIMDNNLRLGFAMDLTYNEIFPYQYGTYEVTLGFDMDFFGRSYIREKFF</sequence>
<dbReference type="OrthoDB" id="1320396at2"/>
<feature type="signal peptide" evidence="1">
    <location>
        <begin position="1"/>
        <end position="24"/>
    </location>
</feature>
<dbReference type="RefSeq" id="WP_119350580.1">
    <property type="nucleotide sequence ID" value="NZ_JBFHKJ010000019.1"/>
</dbReference>
<gene>
    <name evidence="2" type="ORF">D1164_13810</name>
</gene>
<comment type="caution">
    <text evidence="2">The sequence shown here is derived from an EMBL/GenBank/DDBJ whole genome shotgun (WGS) entry which is preliminary data.</text>
</comment>
<dbReference type="AlphaFoldDB" id="A0A399D0I7"/>
<accession>A0A399D0I7</accession>
<dbReference type="Proteomes" id="UP000266441">
    <property type="component" value="Unassembled WGS sequence"/>
</dbReference>
<reference evidence="2 3" key="1">
    <citation type="journal article" date="2015" name="Int. J. Syst. Evol. Microbiol.">
        <title>Mariniphaga sediminis sp. nov., isolated from coastal sediment.</title>
        <authorList>
            <person name="Wang F.Q."/>
            <person name="Shen Q.Y."/>
            <person name="Chen G.J."/>
            <person name="Du Z.J."/>
        </authorList>
    </citation>
    <scope>NUCLEOTIDE SEQUENCE [LARGE SCALE GENOMIC DNA]</scope>
    <source>
        <strain evidence="2 3">SY21</strain>
    </source>
</reference>